<evidence type="ECO:0000256" key="4">
    <source>
        <dbReference type="ARBA" id="ARBA00044955"/>
    </source>
</evidence>
<evidence type="ECO:0000256" key="2">
    <source>
        <dbReference type="ARBA" id="ARBA00022729"/>
    </source>
</evidence>
<dbReference type="RefSeq" id="XP_013951981.1">
    <property type="nucleotide sequence ID" value="XM_014096506.1"/>
</dbReference>
<evidence type="ECO:0000256" key="1">
    <source>
        <dbReference type="ARBA" id="ARBA00022669"/>
    </source>
</evidence>
<dbReference type="HOGENOM" id="CLU_010591_0_0_1"/>
<evidence type="ECO:0000259" key="7">
    <source>
        <dbReference type="PROSITE" id="PS51782"/>
    </source>
</evidence>
<dbReference type="Proteomes" id="UP000007115">
    <property type="component" value="Unassembled WGS sequence"/>
</dbReference>
<dbReference type="eggNOG" id="KOG2806">
    <property type="taxonomic scope" value="Eukaryota"/>
</dbReference>
<dbReference type="Gene3D" id="3.10.350.10">
    <property type="entry name" value="LysM domain"/>
    <property type="match status" value="3"/>
</dbReference>
<dbReference type="STRING" id="413071.G9N6M9"/>
<accession>G9N6M9</accession>
<keyword evidence="2 6" id="KW-0732">Signal</keyword>
<feature type="domain" description="LysM" evidence="7">
    <location>
        <begin position="271"/>
        <end position="317"/>
    </location>
</feature>
<dbReference type="InParanoid" id="G9N6M9"/>
<evidence type="ECO:0000313" key="9">
    <source>
        <dbReference type="Proteomes" id="UP000007115"/>
    </source>
</evidence>
<name>G9N6M9_HYPVG</name>
<feature type="domain" description="LysM" evidence="7">
    <location>
        <begin position="185"/>
        <end position="231"/>
    </location>
</feature>
<dbReference type="SUPFAM" id="SSF54106">
    <property type="entry name" value="LysM domain"/>
    <property type="match status" value="3"/>
</dbReference>
<dbReference type="PANTHER" id="PTHR34997">
    <property type="entry name" value="AM15"/>
    <property type="match status" value="1"/>
</dbReference>
<organism evidence="8 9">
    <name type="scientific">Hypocrea virens (strain Gv29-8 / FGSC 10586)</name>
    <name type="common">Gliocladium virens</name>
    <name type="synonym">Trichoderma virens</name>
    <dbReference type="NCBI Taxonomy" id="413071"/>
    <lineage>
        <taxon>Eukaryota</taxon>
        <taxon>Fungi</taxon>
        <taxon>Dikarya</taxon>
        <taxon>Ascomycota</taxon>
        <taxon>Pezizomycotina</taxon>
        <taxon>Sordariomycetes</taxon>
        <taxon>Hypocreomycetidae</taxon>
        <taxon>Hypocreales</taxon>
        <taxon>Hypocreaceae</taxon>
        <taxon>Trichoderma</taxon>
    </lineage>
</organism>
<feature type="chain" id="PRO_5003524622" description="LysM domain-containing protein" evidence="6">
    <location>
        <begin position="22"/>
        <end position="319"/>
    </location>
</feature>
<dbReference type="PROSITE" id="PS51782">
    <property type="entry name" value="LYSM"/>
    <property type="match status" value="3"/>
</dbReference>
<dbReference type="Pfam" id="PF01476">
    <property type="entry name" value="LysM"/>
    <property type="match status" value="2"/>
</dbReference>
<evidence type="ECO:0000256" key="3">
    <source>
        <dbReference type="ARBA" id="ARBA00023026"/>
    </source>
</evidence>
<feature type="signal peptide" evidence="6">
    <location>
        <begin position="1"/>
        <end position="21"/>
    </location>
</feature>
<keyword evidence="9" id="KW-1185">Reference proteome</keyword>
<dbReference type="EMBL" id="ABDF02000088">
    <property type="protein sequence ID" value="EHK17788.1"/>
    <property type="molecule type" value="Genomic_DNA"/>
</dbReference>
<keyword evidence="1" id="KW-0147">Chitin-binding</keyword>
<evidence type="ECO:0000256" key="5">
    <source>
        <dbReference type="SAM" id="MobiDB-lite"/>
    </source>
</evidence>
<gene>
    <name evidence="8" type="ORF">TRIVIDRAFT_66683</name>
</gene>
<dbReference type="PANTHER" id="PTHR34997:SF2">
    <property type="entry name" value="LYSM DOMAIN-CONTAINING PROTEIN-RELATED"/>
    <property type="match status" value="1"/>
</dbReference>
<dbReference type="OrthoDB" id="2281372at2759"/>
<reference evidence="8 9" key="1">
    <citation type="journal article" date="2011" name="Genome Biol.">
        <title>Comparative genome sequence analysis underscores mycoparasitism as the ancestral life style of Trichoderma.</title>
        <authorList>
            <person name="Kubicek C.P."/>
            <person name="Herrera-Estrella A."/>
            <person name="Seidl-Seiboth V."/>
            <person name="Martinez D.A."/>
            <person name="Druzhinina I.S."/>
            <person name="Thon M."/>
            <person name="Zeilinger S."/>
            <person name="Casas-Flores S."/>
            <person name="Horwitz B.A."/>
            <person name="Mukherjee P.K."/>
            <person name="Mukherjee M."/>
            <person name="Kredics L."/>
            <person name="Alcaraz L.D."/>
            <person name="Aerts A."/>
            <person name="Antal Z."/>
            <person name="Atanasova L."/>
            <person name="Cervantes-Badillo M.G."/>
            <person name="Challacombe J."/>
            <person name="Chertkov O."/>
            <person name="McCluskey K."/>
            <person name="Coulpier F."/>
            <person name="Deshpande N."/>
            <person name="von Doehren H."/>
            <person name="Ebbole D.J."/>
            <person name="Esquivel-Naranjo E.U."/>
            <person name="Fekete E."/>
            <person name="Flipphi M."/>
            <person name="Glaser F."/>
            <person name="Gomez-Rodriguez E.Y."/>
            <person name="Gruber S."/>
            <person name="Han C."/>
            <person name="Henrissat B."/>
            <person name="Hermosa R."/>
            <person name="Hernandez-Onate M."/>
            <person name="Karaffa L."/>
            <person name="Kosti I."/>
            <person name="Le Crom S."/>
            <person name="Lindquist E."/>
            <person name="Lucas S."/>
            <person name="Luebeck M."/>
            <person name="Luebeck P.S."/>
            <person name="Margeot A."/>
            <person name="Metz B."/>
            <person name="Misra M."/>
            <person name="Nevalainen H."/>
            <person name="Omann M."/>
            <person name="Packer N."/>
            <person name="Perrone G."/>
            <person name="Uresti-Rivera E.E."/>
            <person name="Salamov A."/>
            <person name="Schmoll M."/>
            <person name="Seiboth B."/>
            <person name="Shapiro H."/>
            <person name="Sukno S."/>
            <person name="Tamayo-Ramos J.A."/>
            <person name="Tisch D."/>
            <person name="Wiest A."/>
            <person name="Wilkinson H.H."/>
            <person name="Zhang M."/>
            <person name="Coutinho P.M."/>
            <person name="Kenerley C.M."/>
            <person name="Monte E."/>
            <person name="Baker S.E."/>
            <person name="Grigoriev I.V."/>
        </authorList>
    </citation>
    <scope>NUCLEOTIDE SEQUENCE [LARGE SCALE GENOMIC DNA]</scope>
    <source>
        <strain evidence="9">Gv29-8 / FGSC 10586</strain>
    </source>
</reference>
<dbReference type="GO" id="GO:0008061">
    <property type="term" value="F:chitin binding"/>
    <property type="evidence" value="ECO:0007669"/>
    <property type="project" value="UniProtKB-KW"/>
</dbReference>
<feature type="compositionally biased region" description="Polar residues" evidence="5">
    <location>
        <begin position="160"/>
        <end position="169"/>
    </location>
</feature>
<sequence>MAPTSLKAGLLLLAQLQLTWAMILGPRRPTSASGPTTASLASGMPQQTGTSTQCNNFYLVEPDEQCDIIEARFGLSRDQFITLNPTVDKACTTLIAGYLYCVGSPGFDKFSTSSIPTSAQATPTSGITTSTTPAQATPTSSMPSSAQTTPTTSAQAAPTNSVAPSAISVNTPQPIQTGMVTGCNKYHFVESGNSCFDIAKENNVPLATFYSWNPAVGPSCATLNVGYYVCVDAAGSTPPAAAPTGTTASSAGNGMPTPTPFQPGMVPDCKKFYLVKSGDTCAFIAEDQGTTVDDIKKWNPQVGSGCTALWLNNNICVGV</sequence>
<dbReference type="VEuPathDB" id="FungiDB:TRIVIDRAFT_66683"/>
<evidence type="ECO:0000256" key="6">
    <source>
        <dbReference type="SAM" id="SignalP"/>
    </source>
</evidence>
<protein>
    <recommendedName>
        <fullName evidence="7">LysM domain-containing protein</fullName>
    </recommendedName>
</protein>
<dbReference type="SMART" id="SM00257">
    <property type="entry name" value="LysM"/>
    <property type="match status" value="3"/>
</dbReference>
<dbReference type="GeneID" id="25796868"/>
<keyword evidence="3" id="KW-0843">Virulence</keyword>
<feature type="domain" description="LysM" evidence="7">
    <location>
        <begin position="56"/>
        <end position="102"/>
    </location>
</feature>
<dbReference type="InterPro" id="IPR036779">
    <property type="entry name" value="LysM_dom_sf"/>
</dbReference>
<dbReference type="InterPro" id="IPR052210">
    <property type="entry name" value="LysM1-like"/>
</dbReference>
<comment type="similarity">
    <text evidence="4">Belongs to the secreted LysM effector family.</text>
</comment>
<proteinExistence type="inferred from homology"/>
<dbReference type="OMA" id="REPPADC"/>
<dbReference type="AlphaFoldDB" id="G9N6M9"/>
<dbReference type="InterPro" id="IPR018392">
    <property type="entry name" value="LysM"/>
</dbReference>
<feature type="compositionally biased region" description="Low complexity" evidence="5">
    <location>
        <begin position="122"/>
        <end position="159"/>
    </location>
</feature>
<comment type="caution">
    <text evidence="8">The sequence shown here is derived from an EMBL/GenBank/DDBJ whole genome shotgun (WGS) entry which is preliminary data.</text>
</comment>
<feature type="region of interest" description="Disordered" evidence="5">
    <location>
        <begin position="118"/>
        <end position="169"/>
    </location>
</feature>
<evidence type="ECO:0000313" key="8">
    <source>
        <dbReference type="EMBL" id="EHK17788.1"/>
    </source>
</evidence>
<dbReference type="CDD" id="cd00118">
    <property type="entry name" value="LysM"/>
    <property type="match status" value="2"/>
</dbReference>